<dbReference type="Proteomes" id="UP000823913">
    <property type="component" value="Unassembled WGS sequence"/>
</dbReference>
<accession>A0A9D1J8D2</accession>
<protein>
    <submittedName>
        <fullName evidence="1">Uncharacterized protein</fullName>
    </submittedName>
</protein>
<comment type="caution">
    <text evidence="1">The sequence shown here is derived from an EMBL/GenBank/DDBJ whole genome shotgun (WGS) entry which is preliminary data.</text>
</comment>
<sequence length="970" mass="112107">MSETKQYYKTFPLFGQLSAKEDMSTKQQVWVINDLMRKGLTTRLAVTHIIRADSDNDQAYLYGINVNLSFAERLIEKTDGLYYKDALGDEYIIENDAVNGLQYTAETPAWIKKLPLYQEKIAPVGSIRWLTSGNVVKGFNSDGYLVFISDEKRKFYYLYRVTASNLLSLISDYSTATVQHVYSFEYNDVEEYGNYHLKKIRDYVTGDYVEFEYNSEYEYARLVKITRSVGQKYDITYDDKGHVESITSSEGYKAECQQKTDGVELSVRSLYESIPDSTATTQTTPEMRKWIIAYSDNECVITDINGDKEHYKFQNEDNHIYVKESGGVVTEAYETINVPHQQKGAFYADRGCLYVPYDEFKFNSLEMDTIYFNENDLIRERRIDGHKIAFGSGKYSTADIIEKYFYNEEKQCYRKQTDITLNLYTGAKKEYTQVTVYEYDKDTGMLIEERNYMTKGNGPTEVKAIVNTYGYKFSEDGSYQTRRSHFRSDVPALGYRAEENYDSYGRKVSEKDPSGSYTISYSHAMNNKSYTVRRTGYPLTYYGYDNSDRFERVYYTETDVDEGTVYISNYVNYINGELIRMFGSDKIEYGYDEKRRPSKITIDGNTGSKNIEYEETDYLVTATVTNENGERVKTETSKDGTKQTAYYSPDGSTAYDKELYVESEPDGSLTTVSDYVNSTTVQYRCDKLGQLTQYTEKRGAATKVKEDYEYDEYGSLKQQSLTGAMTATYAYEYDDTLDHRLTGMNFYGITEDYEYDSLNRIKSKKVSVSGGMTYEKIYEYRDVYDTSLKRTNATNQPASIKYKFGNTIKQQIDYSYNSMTGHLNEITVNGKRIEYLHSNERLRREDNQLLGESAEIFYSYEGKEGTKMKGQYQPENSGTVDGSSIHYEYDGDRLMSYNGKSCVYDGMGNPTTYLGKSVTWKGRQMMSFNGNTFKYNGRGRRTNKNSIAFTYDSRGNLIKQSNGLEFYYDI</sequence>
<proteinExistence type="predicted"/>
<evidence type="ECO:0000313" key="1">
    <source>
        <dbReference type="EMBL" id="HIR66559.1"/>
    </source>
</evidence>
<reference evidence="1" key="1">
    <citation type="submission" date="2020-10" db="EMBL/GenBank/DDBJ databases">
        <authorList>
            <person name="Gilroy R."/>
        </authorList>
    </citation>
    <scope>NUCLEOTIDE SEQUENCE</scope>
    <source>
        <strain evidence="1">ChiW16-3235</strain>
    </source>
</reference>
<reference evidence="1" key="2">
    <citation type="journal article" date="2021" name="PeerJ">
        <title>Extensive microbial diversity within the chicken gut microbiome revealed by metagenomics and culture.</title>
        <authorList>
            <person name="Gilroy R."/>
            <person name="Ravi A."/>
            <person name="Getino M."/>
            <person name="Pursley I."/>
            <person name="Horton D.L."/>
            <person name="Alikhan N.F."/>
            <person name="Baker D."/>
            <person name="Gharbi K."/>
            <person name="Hall N."/>
            <person name="Watson M."/>
            <person name="Adriaenssens E.M."/>
            <person name="Foster-Nyarko E."/>
            <person name="Jarju S."/>
            <person name="Secka A."/>
            <person name="Antonio M."/>
            <person name="Oren A."/>
            <person name="Chaudhuri R.R."/>
            <person name="La Ragione R."/>
            <person name="Hildebrand F."/>
            <person name="Pallen M.J."/>
        </authorList>
    </citation>
    <scope>NUCLEOTIDE SEQUENCE</scope>
    <source>
        <strain evidence="1">ChiW16-3235</strain>
    </source>
</reference>
<name>A0A9D1J8D2_9FIRM</name>
<dbReference type="AlphaFoldDB" id="A0A9D1J8D2"/>
<evidence type="ECO:0000313" key="2">
    <source>
        <dbReference type="Proteomes" id="UP000823913"/>
    </source>
</evidence>
<dbReference type="Gene3D" id="2.180.10.10">
    <property type="entry name" value="RHS repeat-associated core"/>
    <property type="match status" value="1"/>
</dbReference>
<organism evidence="1 2">
    <name type="scientific">Candidatus Coproplasma avicola</name>
    <dbReference type="NCBI Taxonomy" id="2840744"/>
    <lineage>
        <taxon>Bacteria</taxon>
        <taxon>Bacillati</taxon>
        <taxon>Bacillota</taxon>
        <taxon>Clostridia</taxon>
        <taxon>Eubacteriales</taxon>
        <taxon>Candidatus Coproplasma</taxon>
    </lineage>
</organism>
<gene>
    <name evidence="1" type="ORF">IAB94_00755</name>
</gene>
<dbReference type="EMBL" id="DVHK01000017">
    <property type="protein sequence ID" value="HIR66559.1"/>
    <property type="molecule type" value="Genomic_DNA"/>
</dbReference>
<feature type="non-terminal residue" evidence="1">
    <location>
        <position position="970"/>
    </location>
</feature>